<keyword evidence="1 2" id="KW-0344">Guanine-nucleotide releasing factor</keyword>
<feature type="compositionally biased region" description="Polar residues" evidence="3">
    <location>
        <begin position="970"/>
        <end position="999"/>
    </location>
</feature>
<dbReference type="GeneID" id="72007134"/>
<feature type="region of interest" description="Disordered" evidence="3">
    <location>
        <begin position="522"/>
        <end position="571"/>
    </location>
</feature>
<feature type="compositionally biased region" description="Polar residues" evidence="3">
    <location>
        <begin position="237"/>
        <end position="250"/>
    </location>
</feature>
<dbReference type="SUPFAM" id="SSF48366">
    <property type="entry name" value="Ras GEF"/>
    <property type="match status" value="1"/>
</dbReference>
<dbReference type="SMART" id="SM00229">
    <property type="entry name" value="RasGEFN"/>
    <property type="match status" value="1"/>
</dbReference>
<feature type="compositionally biased region" description="Low complexity" evidence="3">
    <location>
        <begin position="333"/>
        <end position="346"/>
    </location>
</feature>
<feature type="region of interest" description="Disordered" evidence="3">
    <location>
        <begin position="1145"/>
        <end position="1240"/>
    </location>
</feature>
<feature type="region of interest" description="Disordered" evidence="3">
    <location>
        <begin position="38"/>
        <end position="115"/>
    </location>
</feature>
<feature type="domain" description="Ras-GEF" evidence="4">
    <location>
        <begin position="1311"/>
        <end position="1639"/>
    </location>
</feature>
<reference evidence="6 7" key="1">
    <citation type="journal article" date="2021" name="Environ. Microbiol.">
        <title>Gene family expansions and transcriptome signatures uncover fungal adaptations to wood decay.</title>
        <authorList>
            <person name="Hage H."/>
            <person name="Miyauchi S."/>
            <person name="Viragh M."/>
            <person name="Drula E."/>
            <person name="Min B."/>
            <person name="Chaduli D."/>
            <person name="Navarro D."/>
            <person name="Favel A."/>
            <person name="Norest M."/>
            <person name="Lesage-Meessen L."/>
            <person name="Balint B."/>
            <person name="Merenyi Z."/>
            <person name="de Eugenio L."/>
            <person name="Morin E."/>
            <person name="Martinez A.T."/>
            <person name="Baldrian P."/>
            <person name="Stursova M."/>
            <person name="Martinez M.J."/>
            <person name="Novotny C."/>
            <person name="Magnuson J.K."/>
            <person name="Spatafora J.W."/>
            <person name="Maurice S."/>
            <person name="Pangilinan J."/>
            <person name="Andreopoulos W."/>
            <person name="LaButti K."/>
            <person name="Hundley H."/>
            <person name="Na H."/>
            <person name="Kuo A."/>
            <person name="Barry K."/>
            <person name="Lipzen A."/>
            <person name="Henrissat B."/>
            <person name="Riley R."/>
            <person name="Ahrendt S."/>
            <person name="Nagy L.G."/>
            <person name="Grigoriev I.V."/>
            <person name="Martin F."/>
            <person name="Rosso M.N."/>
        </authorList>
    </citation>
    <scope>NUCLEOTIDE SEQUENCE [LARGE SCALE GENOMIC DNA]</scope>
    <source>
        <strain evidence="6 7">CIRM-BRFM 1785</strain>
    </source>
</reference>
<evidence type="ECO:0000256" key="3">
    <source>
        <dbReference type="SAM" id="MobiDB-lite"/>
    </source>
</evidence>
<dbReference type="Gene3D" id="1.20.870.10">
    <property type="entry name" value="Son of sevenless (SoS) protein Chain: S domain 1"/>
    <property type="match status" value="1"/>
</dbReference>
<dbReference type="Pfam" id="PF00617">
    <property type="entry name" value="RasGEF"/>
    <property type="match status" value="1"/>
</dbReference>
<dbReference type="PANTHER" id="PTHR23113">
    <property type="entry name" value="GUANINE NUCLEOTIDE EXCHANGE FACTOR"/>
    <property type="match status" value="1"/>
</dbReference>
<feature type="region of interest" description="Disordered" evidence="3">
    <location>
        <begin position="199"/>
        <end position="313"/>
    </location>
</feature>
<dbReference type="SMART" id="SM00147">
    <property type="entry name" value="RasGEF"/>
    <property type="match status" value="1"/>
</dbReference>
<keyword evidence="7" id="KW-1185">Reference proteome</keyword>
<dbReference type="CDD" id="cd06224">
    <property type="entry name" value="REM"/>
    <property type="match status" value="1"/>
</dbReference>
<name>A0ABQ8KKF5_9APHY</name>
<dbReference type="Gene3D" id="1.10.840.10">
    <property type="entry name" value="Ras guanine-nucleotide exchange factors catalytic domain"/>
    <property type="match status" value="1"/>
</dbReference>
<feature type="compositionally biased region" description="Polar residues" evidence="3">
    <location>
        <begin position="263"/>
        <end position="273"/>
    </location>
</feature>
<evidence type="ECO:0000256" key="1">
    <source>
        <dbReference type="ARBA" id="ARBA00022658"/>
    </source>
</evidence>
<feature type="compositionally biased region" description="Low complexity" evidence="3">
    <location>
        <begin position="937"/>
        <end position="949"/>
    </location>
</feature>
<feature type="domain" description="N-terminal Ras-GEF" evidence="5">
    <location>
        <begin position="572"/>
        <end position="697"/>
    </location>
</feature>
<feature type="compositionally biased region" description="Low complexity" evidence="3">
    <location>
        <begin position="896"/>
        <end position="909"/>
    </location>
</feature>
<sequence length="1659" mass="181264">MSSSDLHSLADSLAAAGDFDGSLASTLTLPGSVNTQASMSATTLGTTAHSQDAHDFRPRPSTSASREPSPPAHAGPSSSQSLSPRTKPSTIKPQDLLSSTTSRLDDDLPPLDILLPPEPADLFMAPDGSYLETSSGSAAHDLKKVYDRYLGVGKDVRSPYAITAFINQHGKQMYRVGLRELEAPGFLAADAEDRNTSLHATSNYSFQPPHPYPPQTKRRSRMSVHSFLPSAVFKNGGPSTVQPMLQTDGSRSPPVRKLRKTRSIPNVSCATPDSETRQNPPPTPTGRPHAHSVSSADAFRSSFSASEAPTTQTSHRDIFADVMHWNSLPVSPMGSSSASMSTRSLPQGPSEMSNGGSSARDIIIQPFGSGVAFDSPSWPSANHLNQPVLREMQSFESGLTARADPTPITLQNGSSRIHLPIAESPISDSSSAIHVDPSSSSTASASAHRRDSTILEETNMHSRYSTEVFDILQNSRGLPALDRISSTSQETTIKLSLKAEESAAPRDDPRFVIWGEVEPEDSEEVSVSVSQTTDPSASSGRSGISRRRSTKGKSISKPEEVLSPPGSPKEGPTRMILAATIERWIAQVTSELNYDELIVFLLTYRSYVSALDLGHLLICRFHWALGEPTSQRDEIARRVVRVRTFIAIRQWVVAFFDADFLPNRELRLLYANWLNTLRRDPILDRYKDALKIVRQVRKVFRECADRYFRRGTRQAGRTSEYRHRVPDFGAPTDVPGGQPGADDPDLDLDFENSFSVSERGSANTSPKSKGSGPVDLLSLRQPLHLAFLQYGRKSSVGPPASGVPHSMLVPIPHSPFSRVFVNTIGRLGRWKRVLNHRNSGRATHLNACLDVSAFDVEASETGDLLLVRGGVEQYLKMVESQMSQAGIIPQGQQFIGTGTTTSANTSRNASPAGDRAPFHPPGLLAQRTSLDSERRPSFASDPRSSSDSSVGTIQLEVPSSPSEASETTPRYSSFSSAYTETLDSPRTPQPPYSGSSMPSRSLDVVSIDDLDLDDLSSDENFTQHVGIKKPSRRLPTRRDFEFVRHSTDSVSSMGIRTRESMLSGASYISGMSGASSASASPEAEAENAGGPIQAWQMSALVDSLSDNEEDGDVEAALRRLEGQINEEKQRAKQSKVDRWVRSIQQRQQTGNPLPPDSEPLSDSDDEDYGQVSQRRSVDYRSPSRASTSRLSDGSSLGSLIPFAPPGLTPDEATTPSAEEAPELPTPEHIADTHSDHTKPHVEDAVPLEILWSRVEHRTTPATHPMHPPSNVCSSPPIPHPSATALPPPGSPTSLMHPSHVRRHQSFVLGFRSETLMQHFSMIDRELFLALRFEELVAPSLNAHDPHANFNILDWAQFLRERARLKAEGRVGAQTGTLTVVRGRFDLIANFVLSEIVLTHPSERMRVYTKFIRLAWKAYELKNYNALVAIIAGLRSHWVSKAIAQCHDRLRVKDERILHDLTSWTSRQGHFMYIRQTVEALTEAKPLEQSQDMSQGDGQSSRGRTTNDAKGGPVEAPACVPFFGVYLSQLERYAPLPDLIDPTAPHTPVSIDPLTNTFEAPSHPEVFSTLSPLPPSIQLEPLISVHKQRLVAGVVRSFVAAQHLASRVAYPLDKKLFQRCLKLRGLDTEVLERALTLYAPQGAGAGQAQSGHGVRSSVAR</sequence>
<feature type="region of interest" description="Disordered" evidence="3">
    <location>
        <begin position="1485"/>
        <end position="1512"/>
    </location>
</feature>
<feature type="compositionally biased region" description="Basic and acidic residues" evidence="3">
    <location>
        <begin position="1228"/>
        <end position="1240"/>
    </location>
</feature>
<feature type="compositionally biased region" description="Low complexity" evidence="3">
    <location>
        <begin position="958"/>
        <end position="969"/>
    </location>
</feature>
<feature type="region of interest" description="Disordered" evidence="3">
    <location>
        <begin position="427"/>
        <end position="459"/>
    </location>
</feature>
<dbReference type="InterPro" id="IPR023578">
    <property type="entry name" value="Ras_GEF_dom_sf"/>
</dbReference>
<dbReference type="PROSITE" id="PS50009">
    <property type="entry name" value="RASGEF_CAT"/>
    <property type="match status" value="1"/>
</dbReference>
<feature type="compositionally biased region" description="Pro residues" evidence="3">
    <location>
        <begin position="1275"/>
        <end position="1289"/>
    </location>
</feature>
<evidence type="ECO:0000259" key="5">
    <source>
        <dbReference type="PROSITE" id="PS50212"/>
    </source>
</evidence>
<evidence type="ECO:0000259" key="4">
    <source>
        <dbReference type="PROSITE" id="PS50009"/>
    </source>
</evidence>
<dbReference type="InterPro" id="IPR000651">
    <property type="entry name" value="Ras-like_Gua-exchang_fac_N"/>
</dbReference>
<feature type="compositionally biased region" description="Low complexity" evidence="3">
    <location>
        <begin position="292"/>
        <end position="308"/>
    </location>
</feature>
<organism evidence="6 7">
    <name type="scientific">Rhodofomes roseus</name>
    <dbReference type="NCBI Taxonomy" id="34475"/>
    <lineage>
        <taxon>Eukaryota</taxon>
        <taxon>Fungi</taxon>
        <taxon>Dikarya</taxon>
        <taxon>Basidiomycota</taxon>
        <taxon>Agaricomycotina</taxon>
        <taxon>Agaricomycetes</taxon>
        <taxon>Polyporales</taxon>
        <taxon>Rhodofomes</taxon>
    </lineage>
</organism>
<dbReference type="EMBL" id="JADCUA010000008">
    <property type="protein sequence ID" value="KAH9837924.1"/>
    <property type="molecule type" value="Genomic_DNA"/>
</dbReference>
<protein>
    <submittedName>
        <fullName evidence="6">Ras GEF</fullName>
    </submittedName>
</protein>
<feature type="region of interest" description="Disordered" evidence="3">
    <location>
        <begin position="715"/>
        <end position="745"/>
    </location>
</feature>
<evidence type="ECO:0000313" key="6">
    <source>
        <dbReference type="EMBL" id="KAH9837924.1"/>
    </source>
</evidence>
<feature type="region of interest" description="Disordered" evidence="3">
    <location>
        <begin position="896"/>
        <end position="1000"/>
    </location>
</feature>
<proteinExistence type="predicted"/>
<feature type="compositionally biased region" description="Polar residues" evidence="3">
    <location>
        <begin position="38"/>
        <end position="50"/>
    </location>
</feature>
<dbReference type="Proteomes" id="UP000814176">
    <property type="component" value="Unassembled WGS sequence"/>
</dbReference>
<feature type="compositionally biased region" description="Low complexity" evidence="3">
    <location>
        <begin position="1208"/>
        <end position="1218"/>
    </location>
</feature>
<dbReference type="PROSITE" id="PS50212">
    <property type="entry name" value="RASGEF_NTER"/>
    <property type="match status" value="1"/>
</dbReference>
<dbReference type="InterPro" id="IPR008937">
    <property type="entry name" value="Ras-like_GEF"/>
</dbReference>
<dbReference type="PANTHER" id="PTHR23113:SF363">
    <property type="entry name" value="PROTEIN SON OF SEVENLESS"/>
    <property type="match status" value="1"/>
</dbReference>
<dbReference type="Pfam" id="PF00618">
    <property type="entry name" value="RasGEF_N"/>
    <property type="match status" value="1"/>
</dbReference>
<feature type="compositionally biased region" description="Acidic residues" evidence="3">
    <location>
        <begin position="1159"/>
        <end position="1168"/>
    </location>
</feature>
<evidence type="ECO:0000313" key="7">
    <source>
        <dbReference type="Proteomes" id="UP000814176"/>
    </source>
</evidence>
<dbReference type="InterPro" id="IPR036964">
    <property type="entry name" value="RASGEF_cat_dom_sf"/>
</dbReference>
<evidence type="ECO:0000256" key="2">
    <source>
        <dbReference type="PROSITE-ProRule" id="PRU00168"/>
    </source>
</evidence>
<feature type="compositionally biased region" description="Low complexity" evidence="3">
    <location>
        <begin position="1488"/>
        <end position="1500"/>
    </location>
</feature>
<feature type="region of interest" description="Disordered" evidence="3">
    <location>
        <begin position="1260"/>
        <end position="1289"/>
    </location>
</feature>
<gene>
    <name evidence="6" type="ORF">C8Q71DRAFT_833720</name>
</gene>
<feature type="region of interest" description="Disordered" evidence="3">
    <location>
        <begin position="333"/>
        <end position="356"/>
    </location>
</feature>
<feature type="compositionally biased region" description="Low complexity" evidence="3">
    <location>
        <begin position="1183"/>
        <end position="1199"/>
    </location>
</feature>
<accession>A0ABQ8KKF5</accession>
<feature type="compositionally biased region" description="Polar residues" evidence="3">
    <location>
        <begin position="82"/>
        <end position="102"/>
    </location>
</feature>
<dbReference type="InterPro" id="IPR001895">
    <property type="entry name" value="RASGEF_cat_dom"/>
</dbReference>
<dbReference type="RefSeq" id="XP_047779962.1">
    <property type="nucleotide sequence ID" value="XM_047926402.1"/>
</dbReference>
<comment type="caution">
    <text evidence="6">The sequence shown here is derived from an EMBL/GenBank/DDBJ whole genome shotgun (WGS) entry which is preliminary data.</text>
</comment>